<evidence type="ECO:0000256" key="11">
    <source>
        <dbReference type="ARBA" id="ARBA00023136"/>
    </source>
</evidence>
<keyword evidence="9 12" id="KW-0201">Cytochrome c-type biogenesis</keyword>
<evidence type="ECO:0000256" key="8">
    <source>
        <dbReference type="ARBA" id="ARBA00022692"/>
    </source>
</evidence>
<evidence type="ECO:0000256" key="10">
    <source>
        <dbReference type="ARBA" id="ARBA00022989"/>
    </source>
</evidence>
<keyword evidence="7 12" id="KW-0997">Cell inner membrane</keyword>
<dbReference type="GO" id="GO:0005886">
    <property type="term" value="C:plasma membrane"/>
    <property type="evidence" value="ECO:0007669"/>
    <property type="project" value="UniProtKB-SubCell"/>
</dbReference>
<evidence type="ECO:0000313" key="14">
    <source>
        <dbReference type="Proteomes" id="UP000823934"/>
    </source>
</evidence>
<evidence type="ECO:0000256" key="12">
    <source>
        <dbReference type="RuleBase" id="RU363101"/>
    </source>
</evidence>
<dbReference type="Pfam" id="PF04995">
    <property type="entry name" value="CcmD"/>
    <property type="match status" value="1"/>
</dbReference>
<comment type="subcellular location">
    <subcellularLocation>
        <location evidence="2 12">Cell inner membrane</location>
        <topology evidence="2 12">Single-pass membrane protein</topology>
    </subcellularLocation>
</comment>
<evidence type="ECO:0000256" key="4">
    <source>
        <dbReference type="ARBA" id="ARBA00016461"/>
    </source>
</evidence>
<keyword evidence="8 12" id="KW-0812">Transmembrane</keyword>
<comment type="function">
    <text evidence="1 12">Required for the export of heme to the periplasm for the biogenesis of c-type cytochromes.</text>
</comment>
<organism evidence="13 14">
    <name type="scientific">Candidatus Ignatzschineria merdigallinarum</name>
    <dbReference type="NCBI Taxonomy" id="2838621"/>
    <lineage>
        <taxon>Bacteria</taxon>
        <taxon>Pseudomonadati</taxon>
        <taxon>Pseudomonadota</taxon>
        <taxon>Gammaproteobacteria</taxon>
        <taxon>Cardiobacteriales</taxon>
        <taxon>Ignatzschineriaceae</taxon>
        <taxon>Ignatzschineria</taxon>
    </lineage>
</organism>
<evidence type="ECO:0000256" key="3">
    <source>
        <dbReference type="ARBA" id="ARBA00008741"/>
    </source>
</evidence>
<keyword evidence="6 12" id="KW-1003">Cell membrane</keyword>
<evidence type="ECO:0000256" key="5">
    <source>
        <dbReference type="ARBA" id="ARBA00022448"/>
    </source>
</evidence>
<keyword evidence="11 12" id="KW-0472">Membrane</keyword>
<keyword evidence="10 12" id="KW-1133">Transmembrane helix</keyword>
<evidence type="ECO:0000256" key="7">
    <source>
        <dbReference type="ARBA" id="ARBA00022519"/>
    </source>
</evidence>
<dbReference type="AlphaFoldDB" id="A0A9D1Q642"/>
<evidence type="ECO:0000256" key="2">
    <source>
        <dbReference type="ARBA" id="ARBA00004377"/>
    </source>
</evidence>
<evidence type="ECO:0000256" key="1">
    <source>
        <dbReference type="ARBA" id="ARBA00002442"/>
    </source>
</evidence>
<proteinExistence type="inferred from homology"/>
<dbReference type="Proteomes" id="UP000823934">
    <property type="component" value="Unassembled WGS sequence"/>
</dbReference>
<protein>
    <recommendedName>
        <fullName evidence="4 12">Heme exporter protein D</fullName>
    </recommendedName>
</protein>
<feature type="transmembrane region" description="Helical" evidence="12">
    <location>
        <begin position="15"/>
        <end position="36"/>
    </location>
</feature>
<dbReference type="NCBIfam" id="TIGR03141">
    <property type="entry name" value="cytochro_ccmD"/>
    <property type="match status" value="1"/>
</dbReference>
<comment type="caution">
    <text evidence="13">The sequence shown here is derived from an EMBL/GenBank/DDBJ whole genome shotgun (WGS) entry which is preliminary data.</text>
</comment>
<sequence>MAEFLNLLDMGKHTVYVWACYGFVAICLIGLIIALVSEGRGLKRAMIREGLIK</sequence>
<comment type="similarity">
    <text evidence="3 12">Belongs to the CcmD/CycX/HelD family.</text>
</comment>
<name>A0A9D1Q642_9GAMM</name>
<reference evidence="13" key="1">
    <citation type="journal article" date="2021" name="PeerJ">
        <title>Extensive microbial diversity within the chicken gut microbiome revealed by metagenomics and culture.</title>
        <authorList>
            <person name="Gilroy R."/>
            <person name="Ravi A."/>
            <person name="Getino M."/>
            <person name="Pursley I."/>
            <person name="Horton D.L."/>
            <person name="Alikhan N.F."/>
            <person name="Baker D."/>
            <person name="Gharbi K."/>
            <person name="Hall N."/>
            <person name="Watson M."/>
            <person name="Adriaenssens E.M."/>
            <person name="Foster-Nyarko E."/>
            <person name="Jarju S."/>
            <person name="Secka A."/>
            <person name="Antonio M."/>
            <person name="Oren A."/>
            <person name="Chaudhuri R.R."/>
            <person name="La Ragione R."/>
            <person name="Hildebrand F."/>
            <person name="Pallen M.J."/>
        </authorList>
    </citation>
    <scope>NUCLEOTIDE SEQUENCE</scope>
    <source>
        <strain evidence="13">CHK160-9182</strain>
    </source>
</reference>
<dbReference type="EMBL" id="DXHP01000070">
    <property type="protein sequence ID" value="HIW06312.1"/>
    <property type="molecule type" value="Genomic_DNA"/>
</dbReference>
<dbReference type="GO" id="GO:0015886">
    <property type="term" value="P:heme transport"/>
    <property type="evidence" value="ECO:0007669"/>
    <property type="project" value="InterPro"/>
</dbReference>
<dbReference type="InterPro" id="IPR007078">
    <property type="entry name" value="Haem_export_protD_CcmD"/>
</dbReference>
<accession>A0A9D1Q642</accession>
<evidence type="ECO:0000313" key="13">
    <source>
        <dbReference type="EMBL" id="HIW06312.1"/>
    </source>
</evidence>
<keyword evidence="5 12" id="KW-0813">Transport</keyword>
<evidence type="ECO:0000256" key="9">
    <source>
        <dbReference type="ARBA" id="ARBA00022748"/>
    </source>
</evidence>
<reference evidence="13" key="2">
    <citation type="submission" date="2021-04" db="EMBL/GenBank/DDBJ databases">
        <authorList>
            <person name="Gilroy R."/>
        </authorList>
    </citation>
    <scope>NUCLEOTIDE SEQUENCE</scope>
    <source>
        <strain evidence="13">CHK160-9182</strain>
    </source>
</reference>
<gene>
    <name evidence="13" type="primary">ccmD</name>
    <name evidence="13" type="ORF">H9889_03170</name>
</gene>
<dbReference type="GO" id="GO:0017004">
    <property type="term" value="P:cytochrome complex assembly"/>
    <property type="evidence" value="ECO:0007669"/>
    <property type="project" value="UniProtKB-KW"/>
</dbReference>
<evidence type="ECO:0000256" key="6">
    <source>
        <dbReference type="ARBA" id="ARBA00022475"/>
    </source>
</evidence>